<gene>
    <name evidence="1" type="ORF">Freya1_24</name>
</gene>
<accession>A0A8E5E9C5</accession>
<evidence type="ECO:0000313" key="2">
    <source>
        <dbReference type="Proteomes" id="UP000693667"/>
    </source>
</evidence>
<name>A0A8E5E9C5_9CAUD</name>
<sequence>MEEEFEVLKRDKKKTKTITINSRIESLYNKFRAINLCCEVLRFKYSKEAIDILKEHYFSIDENQYIKELERIENESKSILIQIEKLKTQLPKETESTGTKQTNLDDVILGYCSFVNIQIRPNDATVTEVLAIEKLFEAKLKELEKSKK</sequence>
<evidence type="ECO:0000313" key="1">
    <source>
        <dbReference type="EMBL" id="QQV90895.1"/>
    </source>
</evidence>
<organism evidence="1 2">
    <name type="scientific">Polaribacter phage Freya_1</name>
    <dbReference type="NCBI Taxonomy" id="2745662"/>
    <lineage>
        <taxon>Viruses</taxon>
        <taxon>Duplodnaviria</taxon>
        <taxon>Heunggongvirae</taxon>
        <taxon>Uroviricota</taxon>
        <taxon>Caudoviricetes</taxon>
        <taxon>Forsetiviridae</taxon>
        <taxon>Freyavirus</taxon>
        <taxon>Freyavirus freya</taxon>
    </lineage>
</organism>
<dbReference type="Proteomes" id="UP000693667">
    <property type="component" value="Segment"/>
</dbReference>
<keyword evidence="2" id="KW-1185">Reference proteome</keyword>
<reference evidence="1" key="1">
    <citation type="submission" date="2020-07" db="EMBL/GenBank/DDBJ databases">
        <title>Highly diverse flavobacterial phages as mortality factor during North Sea spring blooms.</title>
        <authorList>
            <person name="Bartlau N."/>
            <person name="Wichels A."/>
            <person name="Krohne G."/>
            <person name="Adriaenssens E.M."/>
            <person name="Heins A."/>
            <person name="Fuchs B.M."/>
            <person name="Amann R."/>
            <person name="Moraru C."/>
        </authorList>
    </citation>
    <scope>NUCLEOTIDE SEQUENCE</scope>
</reference>
<protein>
    <submittedName>
        <fullName evidence="1">Uncharacterized protein</fullName>
    </submittedName>
</protein>
<proteinExistence type="predicted"/>
<dbReference type="EMBL" id="MT732463">
    <property type="protein sequence ID" value="QQV90895.1"/>
    <property type="molecule type" value="Genomic_DNA"/>
</dbReference>